<proteinExistence type="predicted"/>
<comment type="caution">
    <text evidence="1">The sequence shown here is derived from an EMBL/GenBank/DDBJ whole genome shotgun (WGS) entry which is preliminary data.</text>
</comment>
<sequence>MGVATDVTVIKTMNSKTKLRNTEELDERDIEELDARDTEEHVTRIKLFNVTRFLMNLILGLQSKFQS</sequence>
<dbReference type="AlphaFoldDB" id="A0AA35MFR5"/>
<reference evidence="1" key="1">
    <citation type="submission" date="2023-01" db="EMBL/GenBank/DDBJ databases">
        <authorList>
            <person name="Piombo E."/>
        </authorList>
    </citation>
    <scope>NUCLEOTIDE SEQUENCE</scope>
</reference>
<evidence type="ECO:0000313" key="2">
    <source>
        <dbReference type="Proteomes" id="UP001160390"/>
    </source>
</evidence>
<protein>
    <submittedName>
        <fullName evidence="1">Uncharacterized protein</fullName>
    </submittedName>
</protein>
<dbReference type="EMBL" id="CABFNP030001267">
    <property type="protein sequence ID" value="CAI6095855.1"/>
    <property type="molecule type" value="Genomic_DNA"/>
</dbReference>
<keyword evidence="2" id="KW-1185">Reference proteome</keyword>
<name>A0AA35MFR5_9HYPO</name>
<dbReference type="Proteomes" id="UP001160390">
    <property type="component" value="Unassembled WGS sequence"/>
</dbReference>
<accession>A0AA35MFR5</accession>
<evidence type="ECO:0000313" key="1">
    <source>
        <dbReference type="EMBL" id="CAI6095855.1"/>
    </source>
</evidence>
<organism evidence="1 2">
    <name type="scientific">Clonostachys chloroleuca</name>
    <dbReference type="NCBI Taxonomy" id="1926264"/>
    <lineage>
        <taxon>Eukaryota</taxon>
        <taxon>Fungi</taxon>
        <taxon>Dikarya</taxon>
        <taxon>Ascomycota</taxon>
        <taxon>Pezizomycotina</taxon>
        <taxon>Sordariomycetes</taxon>
        <taxon>Hypocreomycetidae</taxon>
        <taxon>Hypocreales</taxon>
        <taxon>Bionectriaceae</taxon>
        <taxon>Clonostachys</taxon>
    </lineage>
</organism>
<gene>
    <name evidence="1" type="ORF">CCHLO57077_00018804</name>
</gene>